<dbReference type="GeneID" id="68102491"/>
<dbReference type="EMBL" id="PYSW02000040">
    <property type="protein sequence ID" value="KAG2375033.1"/>
    <property type="molecule type" value="Genomic_DNA"/>
</dbReference>
<feature type="compositionally biased region" description="Low complexity" evidence="1">
    <location>
        <begin position="28"/>
        <end position="37"/>
    </location>
</feature>
<dbReference type="InterPro" id="IPR036047">
    <property type="entry name" value="F-box-like_dom_sf"/>
</dbReference>
<dbReference type="AlphaFoldDB" id="A0AA88KEI2"/>
<accession>A0AA88KEI2</accession>
<dbReference type="Gene3D" id="1.20.1280.50">
    <property type="match status" value="1"/>
</dbReference>
<feature type="compositionally biased region" description="Acidic residues" evidence="1">
    <location>
        <begin position="387"/>
        <end position="404"/>
    </location>
</feature>
<feature type="compositionally biased region" description="Basic and acidic residues" evidence="1">
    <location>
        <begin position="1"/>
        <end position="15"/>
    </location>
</feature>
<dbReference type="InterPro" id="IPR001810">
    <property type="entry name" value="F-box_dom"/>
</dbReference>
<gene>
    <name evidence="3" type="ORF">C9374_010037</name>
</gene>
<organism evidence="3 4">
    <name type="scientific">Naegleria lovaniensis</name>
    <name type="common">Amoeba</name>
    <dbReference type="NCBI Taxonomy" id="51637"/>
    <lineage>
        <taxon>Eukaryota</taxon>
        <taxon>Discoba</taxon>
        <taxon>Heterolobosea</taxon>
        <taxon>Tetramitia</taxon>
        <taxon>Eutetramitia</taxon>
        <taxon>Vahlkampfiidae</taxon>
        <taxon>Naegleria</taxon>
    </lineage>
</organism>
<dbReference type="PROSITE" id="PS50181">
    <property type="entry name" value="FBOX"/>
    <property type="match status" value="1"/>
</dbReference>
<evidence type="ECO:0000313" key="3">
    <source>
        <dbReference type="EMBL" id="KAG2375033.1"/>
    </source>
</evidence>
<reference evidence="3 4" key="1">
    <citation type="journal article" date="2018" name="BMC Genomics">
        <title>The genome of Naegleria lovaniensis, the basis for a comparative approach to unravel pathogenicity factors of the human pathogenic amoeba N. fowleri.</title>
        <authorList>
            <person name="Liechti N."/>
            <person name="Schurch N."/>
            <person name="Bruggmann R."/>
            <person name="Wittwer M."/>
        </authorList>
    </citation>
    <scope>NUCLEOTIDE SEQUENCE [LARGE SCALE GENOMIC DNA]</scope>
    <source>
        <strain evidence="3 4">ATCC 30569</strain>
    </source>
</reference>
<feature type="region of interest" description="Disordered" evidence="1">
    <location>
        <begin position="1"/>
        <end position="38"/>
    </location>
</feature>
<comment type="caution">
    <text evidence="3">The sequence shown here is derived from an EMBL/GenBank/DDBJ whole genome shotgun (WGS) entry which is preliminary data.</text>
</comment>
<name>A0AA88KEI2_NAELO</name>
<sequence length="416" mass="49194">MKRNKTIDSHNSEKTSKKHKTMEEETISSEASSSSVQEKQDVWTEEVIITPENIVDLVECSFRKRSMNSKSLEKSSLSIHEYISQLMDVLSKNFYRTSLADLPVEIVYQITTFLDEITLLKGRFHRICSHWFWILYYDFGNLFWSRICRYLSKGKITVRENGKSVWKPKQLRKYCLAKLRAQLLAEKCGPLRYLYAILDYDDSSSSDYDYDVVNELKIKEWKNGNNDSIFDTMFVIDYDFENCKNYHAFCSCEPLQYQVICFENVVTVHFCEYTPFYFVLVYDLSYRYEEDCDDDFRGFIHVARGFHEYDNDDVKPLADVENGSLQFATSKYLMLMEWLQIPNRYSHKKQRKFIEKLLRRSIPKSLLGHVLKHYGVFYDGGPKAEDIQEESDSDDEEDDEEDDDHDAKEVEVIEID</sequence>
<protein>
    <recommendedName>
        <fullName evidence="2">F-box domain-containing protein</fullName>
    </recommendedName>
</protein>
<evidence type="ECO:0000313" key="4">
    <source>
        <dbReference type="Proteomes" id="UP000816034"/>
    </source>
</evidence>
<evidence type="ECO:0000256" key="1">
    <source>
        <dbReference type="SAM" id="MobiDB-lite"/>
    </source>
</evidence>
<dbReference type="SUPFAM" id="SSF81383">
    <property type="entry name" value="F-box domain"/>
    <property type="match status" value="1"/>
</dbReference>
<feature type="compositionally biased region" description="Basic and acidic residues" evidence="1">
    <location>
        <begin position="405"/>
        <end position="416"/>
    </location>
</feature>
<keyword evidence="4" id="KW-1185">Reference proteome</keyword>
<feature type="domain" description="F-box" evidence="2">
    <location>
        <begin position="96"/>
        <end position="147"/>
    </location>
</feature>
<feature type="region of interest" description="Disordered" evidence="1">
    <location>
        <begin position="380"/>
        <end position="416"/>
    </location>
</feature>
<proteinExistence type="predicted"/>
<dbReference type="Proteomes" id="UP000816034">
    <property type="component" value="Unassembled WGS sequence"/>
</dbReference>
<evidence type="ECO:0000259" key="2">
    <source>
        <dbReference type="PROSITE" id="PS50181"/>
    </source>
</evidence>
<dbReference type="RefSeq" id="XP_044544207.1">
    <property type="nucleotide sequence ID" value="XM_044685537.1"/>
</dbReference>